<reference evidence="2 3" key="1">
    <citation type="submission" date="2019-06" db="EMBL/GenBank/DDBJ databases">
        <title>Genome Sequence of the Brown Rot Fungal Pathogen Monilinia fructicola.</title>
        <authorList>
            <person name="De Miccolis Angelini R.M."/>
            <person name="Landi L."/>
            <person name="Abate D."/>
            <person name="Pollastro S."/>
            <person name="Romanazzi G."/>
            <person name="Faretra F."/>
        </authorList>
    </citation>
    <scope>NUCLEOTIDE SEQUENCE [LARGE SCALE GENOMIC DNA]</scope>
    <source>
        <strain evidence="2 3">Mfrc123</strain>
    </source>
</reference>
<evidence type="ECO:0000313" key="2">
    <source>
        <dbReference type="EMBL" id="KAA8568461.1"/>
    </source>
</evidence>
<dbReference type="AlphaFoldDB" id="A0A5M9JGQ9"/>
<keyword evidence="1" id="KW-0472">Membrane</keyword>
<feature type="transmembrane region" description="Helical" evidence="1">
    <location>
        <begin position="491"/>
        <end position="510"/>
    </location>
</feature>
<organism evidence="2 3">
    <name type="scientific">Monilinia fructicola</name>
    <name type="common">Brown rot fungus</name>
    <name type="synonym">Ciboria fructicola</name>
    <dbReference type="NCBI Taxonomy" id="38448"/>
    <lineage>
        <taxon>Eukaryota</taxon>
        <taxon>Fungi</taxon>
        <taxon>Dikarya</taxon>
        <taxon>Ascomycota</taxon>
        <taxon>Pezizomycotina</taxon>
        <taxon>Leotiomycetes</taxon>
        <taxon>Helotiales</taxon>
        <taxon>Sclerotiniaceae</taxon>
        <taxon>Monilinia</taxon>
    </lineage>
</organism>
<feature type="transmembrane region" description="Helical" evidence="1">
    <location>
        <begin position="466"/>
        <end position="485"/>
    </location>
</feature>
<dbReference type="VEuPathDB" id="FungiDB:MFRU_012g00280"/>
<dbReference type="EMBL" id="VICG01000009">
    <property type="protein sequence ID" value="KAA8568461.1"/>
    <property type="molecule type" value="Genomic_DNA"/>
</dbReference>
<evidence type="ECO:0000256" key="1">
    <source>
        <dbReference type="SAM" id="Phobius"/>
    </source>
</evidence>
<dbReference type="VEuPathDB" id="FungiDB:MFRU_012g00290"/>
<name>A0A5M9JGQ9_MONFR</name>
<keyword evidence="1" id="KW-0812">Transmembrane</keyword>
<accession>A0A5M9JGQ9</accession>
<dbReference type="Proteomes" id="UP000322873">
    <property type="component" value="Unassembled WGS sequence"/>
</dbReference>
<evidence type="ECO:0000313" key="3">
    <source>
        <dbReference type="Proteomes" id="UP000322873"/>
    </source>
</evidence>
<keyword evidence="1" id="KW-1133">Transmembrane helix</keyword>
<feature type="transmembrane region" description="Helical" evidence="1">
    <location>
        <begin position="47"/>
        <end position="70"/>
    </location>
</feature>
<protein>
    <submittedName>
        <fullName evidence="2">Uncharacterized protein</fullName>
    </submittedName>
</protein>
<comment type="caution">
    <text evidence="2">The sequence shown here is derived from an EMBL/GenBank/DDBJ whole genome shotgun (WGS) entry which is preliminary data.</text>
</comment>
<sequence>MIVQAAPGPNTHPQGEWRRRRVSGNAPTLLRVSSWAIGNQLESAEDFALAIGRSILVLPIIIFVVAYPMFTFGSGRDSEKYTRFPHKCYEYPKHALNQLDAAPNASQWIKGQRKDDGDKIYITKGEQSRLLRPRALVVFRNNEWEVVEDGSFSGPYIFISFAAAQYQKPAPTDENPGKTELDKDAIDRRARKLTLHHGMEAYWADFHCRAEQQPEATDDVHRFCDVTRGAEMVCVVLPDQSPQALVFFGQRLWCLPEILLARDHKVNICTPSKDGVDMIEKVDIMEFTHRSWARMLTPSNEIIHDGNDEIFRLLAEHYTGSLMLTRLELIQISLTALKSRQFTEFQRGDIAYALMTLLTKRPRMDPSDTEEQALARLSLANDSDNIVERMACMDGIRIKGKPAWFNLEDDMGAKMWDIQPLCQVAGVCYDGSLILDGAHAISIRWKDIPRICSTRKLSWKKLGADYALRSGPLWLIVGIACVAAQGSARALGAFFLVLAIVLLLTAPFSVKVLHGGKVWGASPWLIGFEGTLPIEEVEHLTFGNAIGRLQYTPSSGPYCTGKAHERIGSEPQYNVADLPQGHRLFTLIDTGTMTVTVFSAERPPSVALLAVTANKEADLKGTKPELEQTTAVFLVDASDFAPTSSPPLAMSFSSSSTSSSQNKVKSKAEVYADMAKELKKDMLSIFICTKCNTKGKIVQVIDHTLPMGELQAGDSWALKMVKMNTRHELHPFVEAPSPSGSETGTELRRLLQISRGENAAIQEKYNSALASIEKMQSNHKIELQQQRDVLSATLKERKKQMQDKERILGLFREKVHCLSIKCDTQACCKPEHITLMEQKEELSGILCLEKDRYEILHEKHASLDSMYQDTQVLFKEEQKKNVGLVSDHGKLTKKYEKLHLDHAELRALLKKQKPFVDVGVAIRLRWLENIHSMFPGQSGRVLDGSVVEAGNASAHHANFEADSLLAHHASLSAYSSSRVSESIHRIYGQRYAPTELESPVICAYPRSIIFTLNCKTTVAVRQFRDSEIIVGPHHQRLRLILRDMRALWELSTTHEEFEALPRVQELREEVDLVWRAAQIDFRDRKWRTKPPD</sequence>
<proteinExistence type="predicted"/>
<keyword evidence="3" id="KW-1185">Reference proteome</keyword>
<gene>
    <name evidence="2" type="ORF">EYC84_007493</name>
</gene>